<dbReference type="STRING" id="469383.Cwoe_1510"/>
<gene>
    <name evidence="10" type="ordered locus">Cwoe_1510</name>
</gene>
<proteinExistence type="predicted"/>
<dbReference type="PROSITE" id="PS51007">
    <property type="entry name" value="CYTC"/>
    <property type="match status" value="1"/>
</dbReference>
<dbReference type="GO" id="GO:0005506">
    <property type="term" value="F:iron ion binding"/>
    <property type="evidence" value="ECO:0007669"/>
    <property type="project" value="InterPro"/>
</dbReference>
<feature type="chain" id="PRO_5003043893" evidence="8">
    <location>
        <begin position="24"/>
        <end position="174"/>
    </location>
</feature>
<reference evidence="10 11" key="1">
    <citation type="journal article" date="2010" name="Stand. Genomic Sci.">
        <title>Complete genome sequence of Conexibacter woesei type strain (ID131577).</title>
        <authorList>
            <person name="Pukall R."/>
            <person name="Lapidus A."/>
            <person name="Glavina Del Rio T."/>
            <person name="Copeland A."/>
            <person name="Tice H."/>
            <person name="Cheng J.-F."/>
            <person name="Lucas S."/>
            <person name="Chen F."/>
            <person name="Nolan M."/>
            <person name="Bruce D."/>
            <person name="Goodwin L."/>
            <person name="Pitluck S."/>
            <person name="Mavromatis K."/>
            <person name="Ivanova N."/>
            <person name="Ovchinnikova G."/>
            <person name="Pati A."/>
            <person name="Chen A."/>
            <person name="Palaniappan K."/>
            <person name="Land M."/>
            <person name="Hauser L."/>
            <person name="Chang Y.-J."/>
            <person name="Jeffries C.D."/>
            <person name="Chain P."/>
            <person name="Meincke L."/>
            <person name="Sims D."/>
            <person name="Brettin T."/>
            <person name="Detter J.C."/>
            <person name="Rohde M."/>
            <person name="Goeker M."/>
            <person name="Bristow J."/>
            <person name="Eisen J.A."/>
            <person name="Markowitz V."/>
            <person name="Kyrpides N.C."/>
            <person name="Klenk H.-P."/>
            <person name="Hugenholtz P."/>
        </authorList>
    </citation>
    <scope>NUCLEOTIDE SEQUENCE [LARGE SCALE GENOMIC DNA]</scope>
    <source>
        <strain evidence="11">DSM 14684 / CIP 108061 / JCM 11494 / NBRC 100937 / ID131577</strain>
    </source>
</reference>
<dbReference type="OrthoDB" id="9811281at2"/>
<keyword evidence="8" id="KW-0732">Signal</keyword>
<accession>D3EZW2</accession>
<dbReference type="PRINTS" id="PR00605">
    <property type="entry name" value="CYTCHROMECIC"/>
</dbReference>
<feature type="compositionally biased region" description="Gly residues" evidence="7">
    <location>
        <begin position="64"/>
        <end position="80"/>
    </location>
</feature>
<keyword evidence="5 6" id="KW-0408">Iron</keyword>
<evidence type="ECO:0000256" key="1">
    <source>
        <dbReference type="ARBA" id="ARBA00022448"/>
    </source>
</evidence>
<dbReference type="Gene3D" id="1.10.760.10">
    <property type="entry name" value="Cytochrome c-like domain"/>
    <property type="match status" value="1"/>
</dbReference>
<feature type="region of interest" description="Disordered" evidence="7">
    <location>
        <begin position="35"/>
        <end position="97"/>
    </location>
</feature>
<dbReference type="GO" id="GO:0020037">
    <property type="term" value="F:heme binding"/>
    <property type="evidence" value="ECO:0007669"/>
    <property type="project" value="InterPro"/>
</dbReference>
<keyword evidence="1" id="KW-0813">Transport</keyword>
<evidence type="ECO:0000256" key="2">
    <source>
        <dbReference type="ARBA" id="ARBA00022617"/>
    </source>
</evidence>
<evidence type="ECO:0000256" key="5">
    <source>
        <dbReference type="ARBA" id="ARBA00023004"/>
    </source>
</evidence>
<dbReference type="PANTHER" id="PTHR37823:SF4">
    <property type="entry name" value="MENAQUINOL-CYTOCHROME C REDUCTASE CYTOCHROME B_C SUBUNIT"/>
    <property type="match status" value="1"/>
</dbReference>
<sequence precursor="true">MSSRPARLFAVLCACLGLAVGFAACGGDGEDDKQGSIALTELPGNPENGSGPGRPADGRLAESGAGGGAGSEAPAGGGAADGDDEAEAGAGGGGTAANAEGKAIFTQSCAGCHTLSGAGANGSVGPNLDEAKPDQAAVAEKVRAGGGGMPSFGGQLEPSQIDAVAAYVAATAGS</sequence>
<dbReference type="SUPFAM" id="SSF46626">
    <property type="entry name" value="Cytochrome c"/>
    <property type="match status" value="1"/>
</dbReference>
<evidence type="ECO:0000256" key="7">
    <source>
        <dbReference type="SAM" id="MobiDB-lite"/>
    </source>
</evidence>
<evidence type="ECO:0000256" key="4">
    <source>
        <dbReference type="ARBA" id="ARBA00022982"/>
    </source>
</evidence>
<reference evidence="11" key="2">
    <citation type="submission" date="2010-01" db="EMBL/GenBank/DDBJ databases">
        <title>The complete genome of Conexibacter woesei DSM 14684.</title>
        <authorList>
            <consortium name="US DOE Joint Genome Institute (JGI-PGF)"/>
            <person name="Lucas S."/>
            <person name="Copeland A."/>
            <person name="Lapidus A."/>
            <person name="Glavina del Rio T."/>
            <person name="Dalin E."/>
            <person name="Tice H."/>
            <person name="Bruce D."/>
            <person name="Goodwin L."/>
            <person name="Pitluck S."/>
            <person name="Kyrpides N."/>
            <person name="Mavromatis K."/>
            <person name="Ivanova N."/>
            <person name="Mikhailova N."/>
            <person name="Chertkov O."/>
            <person name="Brettin T."/>
            <person name="Detter J.C."/>
            <person name="Han C."/>
            <person name="Larimer F."/>
            <person name="Land M."/>
            <person name="Hauser L."/>
            <person name="Markowitz V."/>
            <person name="Cheng J.-F."/>
            <person name="Hugenholtz P."/>
            <person name="Woyke T."/>
            <person name="Wu D."/>
            <person name="Pukall R."/>
            <person name="Steenblock K."/>
            <person name="Schneider S."/>
            <person name="Klenk H.-P."/>
            <person name="Eisen J.A."/>
        </authorList>
    </citation>
    <scope>NUCLEOTIDE SEQUENCE [LARGE SCALE GENOMIC DNA]</scope>
    <source>
        <strain evidence="11">DSM 14684 / CIP 108061 / JCM 11494 / NBRC 100937 / ID131577</strain>
    </source>
</reference>
<dbReference type="Pfam" id="PF13442">
    <property type="entry name" value="Cytochrome_CBB3"/>
    <property type="match status" value="1"/>
</dbReference>
<evidence type="ECO:0000256" key="8">
    <source>
        <dbReference type="SAM" id="SignalP"/>
    </source>
</evidence>
<dbReference type="EMBL" id="CP001854">
    <property type="protein sequence ID" value="ADB49938.1"/>
    <property type="molecule type" value="Genomic_DNA"/>
</dbReference>
<dbReference type="eggNOG" id="COG2010">
    <property type="taxonomic scope" value="Bacteria"/>
</dbReference>
<dbReference type="InterPro" id="IPR008168">
    <property type="entry name" value="Cyt_C_IC"/>
</dbReference>
<evidence type="ECO:0000313" key="10">
    <source>
        <dbReference type="EMBL" id="ADB49938.1"/>
    </source>
</evidence>
<dbReference type="RefSeq" id="WP_012932989.1">
    <property type="nucleotide sequence ID" value="NC_013739.1"/>
</dbReference>
<protein>
    <submittedName>
        <fullName evidence="10">Cytochrome c class I</fullName>
    </submittedName>
</protein>
<dbReference type="InterPro" id="IPR009056">
    <property type="entry name" value="Cyt_c-like_dom"/>
</dbReference>
<keyword evidence="11" id="KW-1185">Reference proteome</keyword>
<evidence type="ECO:0000259" key="9">
    <source>
        <dbReference type="PROSITE" id="PS51007"/>
    </source>
</evidence>
<feature type="domain" description="Cytochrome c" evidence="9">
    <location>
        <begin position="96"/>
        <end position="172"/>
    </location>
</feature>
<dbReference type="PROSITE" id="PS51257">
    <property type="entry name" value="PROKAR_LIPOPROTEIN"/>
    <property type="match status" value="1"/>
</dbReference>
<keyword evidence="3 6" id="KW-0479">Metal-binding</keyword>
<dbReference type="HOGENOM" id="CLU_1537475_0_0_11"/>
<dbReference type="Proteomes" id="UP000008229">
    <property type="component" value="Chromosome"/>
</dbReference>
<dbReference type="InterPro" id="IPR051811">
    <property type="entry name" value="Cytochrome_c550/c551-like"/>
</dbReference>
<name>D3EZW2_CONWI</name>
<dbReference type="InterPro" id="IPR036909">
    <property type="entry name" value="Cyt_c-like_dom_sf"/>
</dbReference>
<evidence type="ECO:0000313" key="11">
    <source>
        <dbReference type="Proteomes" id="UP000008229"/>
    </source>
</evidence>
<dbReference type="KEGG" id="cwo:Cwoe_1510"/>
<evidence type="ECO:0000256" key="3">
    <source>
        <dbReference type="ARBA" id="ARBA00022723"/>
    </source>
</evidence>
<keyword evidence="4" id="KW-0249">Electron transport</keyword>
<keyword evidence="2 6" id="KW-0349">Heme</keyword>
<evidence type="ECO:0000256" key="6">
    <source>
        <dbReference type="PROSITE-ProRule" id="PRU00433"/>
    </source>
</evidence>
<feature type="signal peptide" evidence="8">
    <location>
        <begin position="1"/>
        <end position="23"/>
    </location>
</feature>
<dbReference type="PANTHER" id="PTHR37823">
    <property type="entry name" value="CYTOCHROME C-553-LIKE"/>
    <property type="match status" value="1"/>
</dbReference>
<dbReference type="GO" id="GO:0009055">
    <property type="term" value="F:electron transfer activity"/>
    <property type="evidence" value="ECO:0007669"/>
    <property type="project" value="InterPro"/>
</dbReference>
<organism evidence="10 11">
    <name type="scientific">Conexibacter woesei (strain DSM 14684 / CCUG 47730 / CIP 108061 / JCM 11494 / NBRC 100937 / ID131577)</name>
    <dbReference type="NCBI Taxonomy" id="469383"/>
    <lineage>
        <taxon>Bacteria</taxon>
        <taxon>Bacillati</taxon>
        <taxon>Actinomycetota</taxon>
        <taxon>Thermoleophilia</taxon>
        <taxon>Solirubrobacterales</taxon>
        <taxon>Conexibacteraceae</taxon>
        <taxon>Conexibacter</taxon>
    </lineage>
</organism>
<dbReference type="AlphaFoldDB" id="D3EZW2"/>